<evidence type="ECO:0000313" key="5">
    <source>
        <dbReference type="EMBL" id="TCO42588.1"/>
    </source>
</evidence>
<dbReference type="RefSeq" id="WP_132155520.1">
    <property type="nucleotide sequence ID" value="NZ_SLWR01000013.1"/>
</dbReference>
<sequence length="292" mass="30108">MAAGSGVLMLDGVVVPLVTPMSSPGVPSASEAEPLLGAMAGAGVRRLMVLGSNGEGPLIPYDVAGEFVGGVVKRWRELVPDGVIMVNVTAAGTMEACRRASDAAAAGADAVVSSPPTFFRHRDDEVVAHFEALVACGLPVVAYNSPRSTPLSRSTVDALAGIVAGIKDSSGDLELLSYMVSRLPVSQGDEWHLADALRAGAVGLTPGIANLAPRLALDLVAGDSDLDQLQSACSKLMAIHRVRSGVPTVKAVLHSRGLCPPHSAPPLAPCTPDELCRILQVLEPLEDYLISA</sequence>
<reference evidence="5 6" key="1">
    <citation type="journal article" date="2015" name="Stand. Genomic Sci.">
        <title>Genomic Encyclopedia of Bacterial and Archaeal Type Strains, Phase III: the genomes of soil and plant-associated and newly described type strains.</title>
        <authorList>
            <person name="Whitman W.B."/>
            <person name="Woyke T."/>
            <person name="Klenk H.P."/>
            <person name="Zhou Y."/>
            <person name="Lilburn T.G."/>
            <person name="Beck B.J."/>
            <person name="De Vos P."/>
            <person name="Vandamme P."/>
            <person name="Eisen J.A."/>
            <person name="Garrity G."/>
            <person name="Hugenholtz P."/>
            <person name="Kyrpides N.C."/>
        </authorList>
    </citation>
    <scope>NUCLEOTIDE SEQUENCE [LARGE SCALE GENOMIC DNA]</scope>
    <source>
        <strain evidence="5 6">VKM Ac-2541</strain>
    </source>
</reference>
<dbReference type="GO" id="GO:0008840">
    <property type="term" value="F:4-hydroxy-tetrahydrodipicolinate synthase activity"/>
    <property type="evidence" value="ECO:0007669"/>
    <property type="project" value="TreeGrafter"/>
</dbReference>
<gene>
    <name evidence="5" type="ORF">EV646_113210</name>
</gene>
<dbReference type="EMBL" id="SLWR01000013">
    <property type="protein sequence ID" value="TCO42588.1"/>
    <property type="molecule type" value="Genomic_DNA"/>
</dbReference>
<evidence type="ECO:0000256" key="2">
    <source>
        <dbReference type="ARBA" id="ARBA00023239"/>
    </source>
</evidence>
<evidence type="ECO:0000256" key="4">
    <source>
        <dbReference type="PIRSR" id="PIRSR001365-1"/>
    </source>
</evidence>
<dbReference type="Pfam" id="PF00701">
    <property type="entry name" value="DHDPS"/>
    <property type="match status" value="1"/>
</dbReference>
<dbReference type="Proteomes" id="UP000295573">
    <property type="component" value="Unassembled WGS sequence"/>
</dbReference>
<dbReference type="InterPro" id="IPR013785">
    <property type="entry name" value="Aldolase_TIM"/>
</dbReference>
<keyword evidence="6" id="KW-1185">Reference proteome</keyword>
<evidence type="ECO:0000256" key="3">
    <source>
        <dbReference type="PIRNR" id="PIRNR001365"/>
    </source>
</evidence>
<accession>A0A4R2IFW6</accession>
<dbReference type="AlphaFoldDB" id="A0A4R2IFW6"/>
<proteinExistence type="inferred from homology"/>
<comment type="similarity">
    <text evidence="1 3">Belongs to the DapA family.</text>
</comment>
<dbReference type="SUPFAM" id="SSF51569">
    <property type="entry name" value="Aldolase"/>
    <property type="match status" value="1"/>
</dbReference>
<dbReference type="PANTHER" id="PTHR12128:SF66">
    <property type="entry name" value="4-HYDROXY-2-OXOGLUTARATE ALDOLASE, MITOCHONDRIAL"/>
    <property type="match status" value="1"/>
</dbReference>
<feature type="active site" description="Schiff-base intermediate with substrate" evidence="4">
    <location>
        <position position="167"/>
    </location>
</feature>
<protein>
    <submittedName>
        <fullName evidence="5">4-hydroxy-tetrahydrodipicolinate synthase</fullName>
    </submittedName>
</protein>
<dbReference type="CDD" id="cd00408">
    <property type="entry name" value="DHDPS-like"/>
    <property type="match status" value="1"/>
</dbReference>
<dbReference type="OrthoDB" id="4160798at2"/>
<dbReference type="PIRSF" id="PIRSF001365">
    <property type="entry name" value="DHDPS"/>
    <property type="match status" value="1"/>
</dbReference>
<evidence type="ECO:0000256" key="1">
    <source>
        <dbReference type="ARBA" id="ARBA00007592"/>
    </source>
</evidence>
<dbReference type="PANTHER" id="PTHR12128">
    <property type="entry name" value="DIHYDRODIPICOLINATE SYNTHASE"/>
    <property type="match status" value="1"/>
</dbReference>
<dbReference type="InterPro" id="IPR002220">
    <property type="entry name" value="DapA-like"/>
</dbReference>
<feature type="active site" description="Proton donor/acceptor" evidence="4">
    <location>
        <position position="143"/>
    </location>
</feature>
<organism evidence="5 6">
    <name type="scientific">Kribbella antiqua</name>
    <dbReference type="NCBI Taxonomy" id="2512217"/>
    <lineage>
        <taxon>Bacteria</taxon>
        <taxon>Bacillati</taxon>
        <taxon>Actinomycetota</taxon>
        <taxon>Actinomycetes</taxon>
        <taxon>Propionibacteriales</taxon>
        <taxon>Kribbellaceae</taxon>
        <taxon>Kribbella</taxon>
    </lineage>
</organism>
<keyword evidence="2 3" id="KW-0456">Lyase</keyword>
<dbReference type="Gene3D" id="3.20.20.70">
    <property type="entry name" value="Aldolase class I"/>
    <property type="match status" value="1"/>
</dbReference>
<evidence type="ECO:0000313" key="6">
    <source>
        <dbReference type="Proteomes" id="UP000295573"/>
    </source>
</evidence>
<comment type="caution">
    <text evidence="5">The sequence shown here is derived from an EMBL/GenBank/DDBJ whole genome shotgun (WGS) entry which is preliminary data.</text>
</comment>
<dbReference type="SMART" id="SM01130">
    <property type="entry name" value="DHDPS"/>
    <property type="match status" value="1"/>
</dbReference>
<name>A0A4R2IFW6_9ACTN</name>